<dbReference type="Proteomes" id="UP000182062">
    <property type="component" value="Unassembled WGS sequence"/>
</dbReference>
<dbReference type="EC" id="2.4.1.187" evidence="5"/>
<sequence length="242" mass="27919">MEKQYVHILDIPFINKTKNEVVNDVFHQYLKEGKKGFIVTANPEIVMQAQKDRDYFYTLSKADFIVPDGIGVVIASKMKKKPLKERVPGFELMKELLELGHKHGLSVYIVGAKPEVLDKAVANIRAEYPGLKLAGYHHGYFNDNDGHITEEIQRTKPDLILAALGFPRQEQWIKQNIQKVDKGVFIGVGGSIDVLAGHVKRAPVFWQKIHLEWFYRLMQQPSRWRRMLVLPQFLIQVMRTRG</sequence>
<proteinExistence type="inferred from homology"/>
<dbReference type="NCBIfam" id="TIGR00696">
    <property type="entry name" value="wecG_tagA_cpsF"/>
    <property type="match status" value="1"/>
</dbReference>
<comment type="pathway">
    <text evidence="5">Cell wall biogenesis; teichoic acid biosynthesis.</text>
</comment>
<name>A0A1J6W743_9BACI</name>
<evidence type="ECO:0000313" key="6">
    <source>
        <dbReference type="EMBL" id="OIU67680.1"/>
    </source>
</evidence>
<dbReference type="OrthoDB" id="9771846at2"/>
<dbReference type="PANTHER" id="PTHR34136">
    <property type="match status" value="1"/>
</dbReference>
<dbReference type="PANTHER" id="PTHR34136:SF1">
    <property type="entry name" value="UDP-N-ACETYL-D-MANNOSAMINURONIC ACID TRANSFERASE"/>
    <property type="match status" value="1"/>
</dbReference>
<organism evidence="6 7">
    <name type="scientific">Rossellomorea aquimaris</name>
    <dbReference type="NCBI Taxonomy" id="189382"/>
    <lineage>
        <taxon>Bacteria</taxon>
        <taxon>Bacillati</taxon>
        <taxon>Bacillota</taxon>
        <taxon>Bacilli</taxon>
        <taxon>Bacillales</taxon>
        <taxon>Bacillaceae</taxon>
        <taxon>Rossellomorea</taxon>
    </lineage>
</organism>
<evidence type="ECO:0000256" key="3">
    <source>
        <dbReference type="ARBA" id="ARBA00022944"/>
    </source>
</evidence>
<comment type="catalytic activity">
    <reaction evidence="5">
        <text>UDP-N-acetyl-alpha-D-mannosamine + N-acetyl-alpha-D-glucosaminyl-di-trans,octa-cis-undecaprenyl diphosphate = N-acetyl-beta-D-mannosaminyl-(1-&gt;4)-N-acetyl-alpha-D-glucosaminyl di-trans,octa-cis-undecaprenyl diphosphate + UDP + H(+)</text>
        <dbReference type="Rhea" id="RHEA:16053"/>
        <dbReference type="ChEBI" id="CHEBI:15378"/>
        <dbReference type="ChEBI" id="CHEBI:58223"/>
        <dbReference type="ChEBI" id="CHEBI:62959"/>
        <dbReference type="ChEBI" id="CHEBI:68623"/>
        <dbReference type="ChEBI" id="CHEBI:132210"/>
        <dbReference type="EC" id="2.4.1.187"/>
    </reaction>
</comment>
<evidence type="ECO:0000256" key="4">
    <source>
        <dbReference type="ARBA" id="ARBA00023316"/>
    </source>
</evidence>
<dbReference type="HAMAP" id="MF_02070">
    <property type="entry name" value="TagA_TarA"/>
    <property type="match status" value="1"/>
</dbReference>
<accession>A0A1J6W743</accession>
<dbReference type="GO" id="GO:0019350">
    <property type="term" value="P:teichoic acid biosynthetic process"/>
    <property type="evidence" value="ECO:0007669"/>
    <property type="project" value="UniProtKB-UniRule"/>
</dbReference>
<gene>
    <name evidence="6" type="ORF">BHE18_12690</name>
</gene>
<dbReference type="UniPathway" id="UPA00632"/>
<dbReference type="InterPro" id="IPR004629">
    <property type="entry name" value="WecG_TagA_CpsF"/>
</dbReference>
<dbReference type="GO" id="GO:0047244">
    <property type="term" value="F:N-acetylglucosaminyldiphosphoundecaprenol N-acetyl-beta-D-mannosaminyltransferase activity"/>
    <property type="evidence" value="ECO:0007669"/>
    <property type="project" value="UniProtKB-UniRule"/>
</dbReference>
<keyword evidence="4 5" id="KW-0961">Cell wall biogenesis/degradation</keyword>
<comment type="caution">
    <text evidence="6">The sequence shown here is derived from an EMBL/GenBank/DDBJ whole genome shotgun (WGS) entry which is preliminary data.</text>
</comment>
<keyword evidence="1 5" id="KW-0328">Glycosyltransferase</keyword>
<comment type="similarity">
    <text evidence="5">Belongs to the glycosyltransferase 26 family. TagA/TarA subfamily.</text>
</comment>
<evidence type="ECO:0000256" key="2">
    <source>
        <dbReference type="ARBA" id="ARBA00022679"/>
    </source>
</evidence>
<evidence type="ECO:0000256" key="1">
    <source>
        <dbReference type="ARBA" id="ARBA00022676"/>
    </source>
</evidence>
<dbReference type="InterPro" id="IPR034714">
    <property type="entry name" value="TagA_TarA"/>
</dbReference>
<evidence type="ECO:0000256" key="5">
    <source>
        <dbReference type="HAMAP-Rule" id="MF_02070"/>
    </source>
</evidence>
<dbReference type="EMBL" id="MINN01000139">
    <property type="protein sequence ID" value="OIU67680.1"/>
    <property type="molecule type" value="Genomic_DNA"/>
</dbReference>
<dbReference type="CDD" id="cd06533">
    <property type="entry name" value="Glyco_transf_WecG_TagA"/>
    <property type="match status" value="1"/>
</dbReference>
<keyword evidence="3 5" id="KW-0777">Teichoic acid biosynthesis</keyword>
<dbReference type="RefSeq" id="WP_071620330.1">
    <property type="nucleotide sequence ID" value="NZ_MINN01000139.1"/>
</dbReference>
<dbReference type="AlphaFoldDB" id="A0A1J6W743"/>
<keyword evidence="7" id="KW-1185">Reference proteome</keyword>
<comment type="function">
    <text evidence="5">Catalyzes the conversion of GlcNAc-PP-undecaprenol into ManNAc-GlcNAc-PP-undecaprenol, the first committed lipid intermediate in the de novo synthesis of teichoic acid.</text>
</comment>
<dbReference type="GO" id="GO:0071555">
    <property type="term" value="P:cell wall organization"/>
    <property type="evidence" value="ECO:0007669"/>
    <property type="project" value="UniProtKB-KW"/>
</dbReference>
<keyword evidence="2 5" id="KW-0808">Transferase</keyword>
<dbReference type="Pfam" id="PF03808">
    <property type="entry name" value="Glyco_tran_WecG"/>
    <property type="match status" value="1"/>
</dbReference>
<reference evidence="6 7" key="1">
    <citation type="submission" date="2016-09" db="EMBL/GenBank/DDBJ databases">
        <title>Bacillus aquimaris SAMM genome sequence reveals colonization and biosurfactant production capacities.</title>
        <authorList>
            <person name="Waghmode S.R."/>
            <person name="Suryavanshi M.V."/>
        </authorList>
    </citation>
    <scope>NUCLEOTIDE SEQUENCE [LARGE SCALE GENOMIC DNA]</scope>
    <source>
        <strain evidence="6 7">SAMM</strain>
    </source>
</reference>
<evidence type="ECO:0000313" key="7">
    <source>
        <dbReference type="Proteomes" id="UP000182062"/>
    </source>
</evidence>
<protein>
    <recommendedName>
        <fullName evidence="5">N-acetylglucosaminyldiphosphoundecaprenol N-acetyl-beta-D-mannosaminyltransferase</fullName>
        <ecNumber evidence="5">2.4.1.187</ecNumber>
    </recommendedName>
    <alternativeName>
        <fullName evidence="5">N-acetylmannosaminyltransferase</fullName>
    </alternativeName>
    <alternativeName>
        <fullName evidence="5">UDP-N-acetylmannosamine transferase</fullName>
    </alternativeName>
    <alternativeName>
        <fullName evidence="5">UDP-N-acetylmannosamine:N-acetylglucosaminyl pyrophosphorylundecaprenol N-acetylmannosaminyltransferase</fullName>
    </alternativeName>
</protein>